<reference evidence="3 4" key="1">
    <citation type="journal article" date="2019" name="Sci. Rep.">
        <title>Orb-weaving spider Araneus ventricosus genome elucidates the spidroin gene catalogue.</title>
        <authorList>
            <person name="Kono N."/>
            <person name="Nakamura H."/>
            <person name="Ohtoshi R."/>
            <person name="Moran D.A.P."/>
            <person name="Shinohara A."/>
            <person name="Yoshida Y."/>
            <person name="Fujiwara M."/>
            <person name="Mori M."/>
            <person name="Tomita M."/>
            <person name="Arakawa K."/>
        </authorList>
    </citation>
    <scope>NUCLEOTIDE SEQUENCE [LARGE SCALE GENOMIC DNA]</scope>
</reference>
<dbReference type="AlphaFoldDB" id="A0A4Y2PBJ9"/>
<comment type="caution">
    <text evidence="3">The sequence shown here is derived from an EMBL/GenBank/DDBJ whole genome shotgun (WGS) entry which is preliminary data.</text>
</comment>
<evidence type="ECO:0000313" key="4">
    <source>
        <dbReference type="Proteomes" id="UP000499080"/>
    </source>
</evidence>
<proteinExistence type="predicted"/>
<sequence length="62" mass="7123">MVDPMWHLLKRGVKRPNKDNWTPLINEDIHLPNHPSKEVKRLKPAVLGVKATPVDRPEQPGK</sequence>
<accession>A0A4Y2PBJ9</accession>
<organism evidence="3 4">
    <name type="scientific">Araneus ventricosus</name>
    <name type="common">Orbweaver spider</name>
    <name type="synonym">Epeira ventricosa</name>
    <dbReference type="NCBI Taxonomy" id="182803"/>
    <lineage>
        <taxon>Eukaryota</taxon>
        <taxon>Metazoa</taxon>
        <taxon>Ecdysozoa</taxon>
        <taxon>Arthropoda</taxon>
        <taxon>Chelicerata</taxon>
        <taxon>Arachnida</taxon>
        <taxon>Araneae</taxon>
        <taxon>Araneomorphae</taxon>
        <taxon>Entelegynae</taxon>
        <taxon>Araneoidea</taxon>
        <taxon>Araneidae</taxon>
        <taxon>Araneus</taxon>
    </lineage>
</organism>
<evidence type="ECO:0000256" key="1">
    <source>
        <dbReference type="SAM" id="MobiDB-lite"/>
    </source>
</evidence>
<dbReference type="EMBL" id="BGPR01213729">
    <property type="protein sequence ID" value="GBN47607.1"/>
    <property type="molecule type" value="Genomic_DNA"/>
</dbReference>
<keyword evidence="4" id="KW-1185">Reference proteome</keyword>
<feature type="compositionally biased region" description="Basic and acidic residues" evidence="1">
    <location>
        <begin position="53"/>
        <end position="62"/>
    </location>
</feature>
<dbReference type="EMBL" id="BGPR01213728">
    <property type="protein sequence ID" value="GBN47604.1"/>
    <property type="molecule type" value="Genomic_DNA"/>
</dbReference>
<gene>
    <name evidence="2" type="ORF">AVEN_78670_1</name>
    <name evidence="3" type="ORF">AVEN_82904_1</name>
</gene>
<evidence type="ECO:0000313" key="3">
    <source>
        <dbReference type="EMBL" id="GBN47607.1"/>
    </source>
</evidence>
<feature type="region of interest" description="Disordered" evidence="1">
    <location>
        <begin position="40"/>
        <end position="62"/>
    </location>
</feature>
<evidence type="ECO:0000313" key="2">
    <source>
        <dbReference type="EMBL" id="GBN47604.1"/>
    </source>
</evidence>
<protein>
    <submittedName>
        <fullName evidence="3">Uncharacterized protein</fullName>
    </submittedName>
</protein>
<name>A0A4Y2PBJ9_ARAVE</name>
<dbReference type="Proteomes" id="UP000499080">
    <property type="component" value="Unassembled WGS sequence"/>
</dbReference>
<feature type="non-terminal residue" evidence="3">
    <location>
        <position position="62"/>
    </location>
</feature>